<accession>A0A3P6RD71</accession>
<dbReference type="OrthoDB" id="10358063at2759"/>
<dbReference type="EMBL" id="UYRV01011885">
    <property type="protein sequence ID" value="VDK58479.1"/>
    <property type="molecule type" value="Genomic_DNA"/>
</dbReference>
<sequence>MCGTLTTSEDTHNRSYFITLVDNAESEDDVADLLILFETLSGEELENALPSLVFLAEKCPGTLRSNFLNLIYCILA</sequence>
<evidence type="ECO:0000313" key="2">
    <source>
        <dbReference type="Proteomes" id="UP000271889"/>
    </source>
</evidence>
<gene>
    <name evidence="1" type="ORF">CGOC_LOCUS4334</name>
</gene>
<keyword evidence="2" id="KW-1185">Reference proteome</keyword>
<reference evidence="1 2" key="1">
    <citation type="submission" date="2018-11" db="EMBL/GenBank/DDBJ databases">
        <authorList>
            <consortium name="Pathogen Informatics"/>
        </authorList>
    </citation>
    <scope>NUCLEOTIDE SEQUENCE [LARGE SCALE GENOMIC DNA]</scope>
</reference>
<evidence type="ECO:0000313" key="1">
    <source>
        <dbReference type="EMBL" id="VDK58479.1"/>
    </source>
</evidence>
<feature type="non-terminal residue" evidence="1">
    <location>
        <position position="76"/>
    </location>
</feature>
<name>A0A3P6RD71_CYLGO</name>
<dbReference type="Proteomes" id="UP000271889">
    <property type="component" value="Unassembled WGS sequence"/>
</dbReference>
<organism evidence="1 2">
    <name type="scientific">Cylicostephanus goldi</name>
    <name type="common">Nematode worm</name>
    <dbReference type="NCBI Taxonomy" id="71465"/>
    <lineage>
        <taxon>Eukaryota</taxon>
        <taxon>Metazoa</taxon>
        <taxon>Ecdysozoa</taxon>
        <taxon>Nematoda</taxon>
        <taxon>Chromadorea</taxon>
        <taxon>Rhabditida</taxon>
        <taxon>Rhabditina</taxon>
        <taxon>Rhabditomorpha</taxon>
        <taxon>Strongyloidea</taxon>
        <taxon>Strongylidae</taxon>
        <taxon>Cylicostephanus</taxon>
    </lineage>
</organism>
<protein>
    <submittedName>
        <fullName evidence="1">Uncharacterized protein</fullName>
    </submittedName>
</protein>
<proteinExistence type="predicted"/>
<dbReference type="AlphaFoldDB" id="A0A3P6RD71"/>